<keyword evidence="2" id="KW-0223">Dioxygenase</keyword>
<dbReference type="RefSeq" id="WP_220162555.1">
    <property type="nucleotide sequence ID" value="NZ_CP080507.1"/>
</dbReference>
<gene>
    <name evidence="2" type="ORF">K0B96_00425</name>
</gene>
<protein>
    <submittedName>
        <fullName evidence="2">Phytanoyl-CoA dioxygenase family protein</fullName>
    </submittedName>
</protein>
<organism evidence="2 3">
    <name type="scientific">Horticoccus luteus</name>
    <dbReference type="NCBI Taxonomy" id="2862869"/>
    <lineage>
        <taxon>Bacteria</taxon>
        <taxon>Pseudomonadati</taxon>
        <taxon>Verrucomicrobiota</taxon>
        <taxon>Opitutia</taxon>
        <taxon>Opitutales</taxon>
        <taxon>Opitutaceae</taxon>
        <taxon>Horticoccus</taxon>
    </lineage>
</organism>
<sequence length="304" mass="34229">MAELRYHPHNTLPPKIEHPEAKIPSELDEYLFDLNGFVILRGALSPEEVADANARIDQIPRSLPRAGWHGWVQREDHPEHRGISYQQVYELGGTFERMIDHPSWINYVQRFVGGQDTFDYHHGPLFIDENFYTIRGPGEAIPLHAGGHDSCKRMSFHYHNGRFQCSQINVLTAFTDIGPGDGATMVIPGSHKSNVIHPEFLKKRDKNEWGDGGGGSVDGVAGAIEVHMKAGDALVFVDATCHGSAKRVNPGERKISVYRYGSSWNRTRWGYHASPELLARLNPFARKLVHPQDYVRPPGTPARW</sequence>
<evidence type="ECO:0000313" key="3">
    <source>
        <dbReference type="Proteomes" id="UP000825051"/>
    </source>
</evidence>
<keyword evidence="3" id="KW-1185">Reference proteome</keyword>
<dbReference type="SUPFAM" id="SSF51197">
    <property type="entry name" value="Clavaminate synthase-like"/>
    <property type="match status" value="1"/>
</dbReference>
<dbReference type="Gene3D" id="2.60.120.620">
    <property type="entry name" value="q2cbj1_9rhob like domain"/>
    <property type="match status" value="1"/>
</dbReference>
<name>A0A8F9TWM4_9BACT</name>
<dbReference type="GO" id="GO:0016706">
    <property type="term" value="F:2-oxoglutarate-dependent dioxygenase activity"/>
    <property type="evidence" value="ECO:0007669"/>
    <property type="project" value="UniProtKB-ARBA"/>
</dbReference>
<evidence type="ECO:0000313" key="2">
    <source>
        <dbReference type="EMBL" id="QYM79113.1"/>
    </source>
</evidence>
<proteinExistence type="predicted"/>
<dbReference type="AlphaFoldDB" id="A0A8F9TWM4"/>
<dbReference type="KEGG" id="ole:K0B96_00425"/>
<dbReference type="PANTHER" id="PTHR20883">
    <property type="entry name" value="PHYTANOYL-COA DIOXYGENASE DOMAIN CONTAINING 1"/>
    <property type="match status" value="1"/>
</dbReference>
<reference evidence="2" key="1">
    <citation type="submission" date="2021-08" db="EMBL/GenBank/DDBJ databases">
        <title>Genome of a novel bacterium of the phylum Verrucomicrobia, Oleiharenicola sp. KSB-15.</title>
        <authorList>
            <person name="Chung J.-H."/>
            <person name="Ahn J.-H."/>
            <person name="Yoon Y."/>
            <person name="Kim D.-Y."/>
            <person name="An S.-H."/>
            <person name="Park I."/>
            <person name="Yeon J."/>
        </authorList>
    </citation>
    <scope>NUCLEOTIDE SEQUENCE</scope>
    <source>
        <strain evidence="2">KSB-15</strain>
    </source>
</reference>
<dbReference type="EMBL" id="CP080507">
    <property type="protein sequence ID" value="QYM79113.1"/>
    <property type="molecule type" value="Genomic_DNA"/>
</dbReference>
<dbReference type="PANTHER" id="PTHR20883:SF48">
    <property type="entry name" value="ECTOINE DIOXYGENASE"/>
    <property type="match status" value="1"/>
</dbReference>
<comment type="cofactor">
    <cofactor evidence="1">
        <name>Fe(2+)</name>
        <dbReference type="ChEBI" id="CHEBI:29033"/>
    </cofactor>
</comment>
<dbReference type="Pfam" id="PF05721">
    <property type="entry name" value="PhyH"/>
    <property type="match status" value="1"/>
</dbReference>
<dbReference type="Proteomes" id="UP000825051">
    <property type="component" value="Chromosome"/>
</dbReference>
<accession>A0A8F9TWM4</accession>
<dbReference type="InterPro" id="IPR008775">
    <property type="entry name" value="Phytyl_CoA_dOase-like"/>
</dbReference>
<evidence type="ECO:0000256" key="1">
    <source>
        <dbReference type="ARBA" id="ARBA00001954"/>
    </source>
</evidence>
<keyword evidence="2" id="KW-0560">Oxidoreductase</keyword>
<dbReference type="GO" id="GO:0005506">
    <property type="term" value="F:iron ion binding"/>
    <property type="evidence" value="ECO:0007669"/>
    <property type="project" value="UniProtKB-ARBA"/>
</dbReference>